<accession>A0A9D2UQB5</accession>
<evidence type="ECO:0000313" key="1">
    <source>
        <dbReference type="EMBL" id="HJF26697.1"/>
    </source>
</evidence>
<dbReference type="PROSITE" id="PS51257">
    <property type="entry name" value="PROKAR_LIPOPROTEIN"/>
    <property type="match status" value="1"/>
</dbReference>
<dbReference type="AlphaFoldDB" id="A0A9D2UQB5"/>
<dbReference type="EMBL" id="DYWX01000005">
    <property type="protein sequence ID" value="HJF26697.1"/>
    <property type="molecule type" value="Genomic_DNA"/>
</dbReference>
<protein>
    <submittedName>
        <fullName evidence="1">Uncharacterized protein</fullName>
    </submittedName>
</protein>
<sequence length="68" mass="7600">MIKFIVDEKPIAQGIHLIHNATLGCEDLPAFDDQVVLGYFANYALAYQRARINWPTEKVEGCSKCCAV</sequence>
<gene>
    <name evidence="1" type="ORF">K8V79_00305</name>
</gene>
<dbReference type="Proteomes" id="UP000787156">
    <property type="component" value="Unassembled WGS sequence"/>
</dbReference>
<name>A0A9D2UQB5_ACILW</name>
<comment type="caution">
    <text evidence="1">The sequence shown here is derived from an EMBL/GenBank/DDBJ whole genome shotgun (WGS) entry which is preliminary data.</text>
</comment>
<organism evidence="1 2">
    <name type="scientific">Acinetobacter lwoffii</name>
    <dbReference type="NCBI Taxonomy" id="28090"/>
    <lineage>
        <taxon>Bacteria</taxon>
        <taxon>Pseudomonadati</taxon>
        <taxon>Pseudomonadota</taxon>
        <taxon>Gammaproteobacteria</taxon>
        <taxon>Moraxellales</taxon>
        <taxon>Moraxellaceae</taxon>
        <taxon>Acinetobacter</taxon>
    </lineage>
</organism>
<proteinExistence type="predicted"/>
<reference evidence="1" key="1">
    <citation type="journal article" date="2021" name="PeerJ">
        <title>Extensive microbial diversity within the chicken gut microbiome revealed by metagenomics and culture.</title>
        <authorList>
            <person name="Gilroy R."/>
            <person name="Ravi A."/>
            <person name="Getino M."/>
            <person name="Pursley I."/>
            <person name="Horton D.L."/>
            <person name="Alikhan N.F."/>
            <person name="Baker D."/>
            <person name="Gharbi K."/>
            <person name="Hall N."/>
            <person name="Watson M."/>
            <person name="Adriaenssens E.M."/>
            <person name="Foster-Nyarko E."/>
            <person name="Jarju S."/>
            <person name="Secka A."/>
            <person name="Antonio M."/>
            <person name="Oren A."/>
            <person name="Chaudhuri R.R."/>
            <person name="La Ragione R."/>
            <person name="Hildebrand F."/>
            <person name="Pallen M.J."/>
        </authorList>
    </citation>
    <scope>NUCLEOTIDE SEQUENCE</scope>
    <source>
        <strain evidence="1">CHK135-1449</strain>
    </source>
</reference>
<evidence type="ECO:0000313" key="2">
    <source>
        <dbReference type="Proteomes" id="UP000787156"/>
    </source>
</evidence>
<reference evidence="1" key="2">
    <citation type="submission" date="2021-09" db="EMBL/GenBank/DDBJ databases">
        <authorList>
            <person name="Gilroy R."/>
        </authorList>
    </citation>
    <scope>NUCLEOTIDE SEQUENCE</scope>
    <source>
        <strain evidence="1">CHK135-1449</strain>
    </source>
</reference>